<accession>A0A8H4IK23</accession>
<feature type="region of interest" description="Disordered" evidence="1">
    <location>
        <begin position="1077"/>
        <end position="1110"/>
    </location>
</feature>
<reference evidence="2 4" key="1">
    <citation type="submission" date="2020-04" db="EMBL/GenBank/DDBJ databases">
        <title>Genome Assembly and Annotation of Botryosphaeria dothidea sdau 11-99, a Latent Pathogen of Apple Fruit Ring Rot in China.</title>
        <authorList>
            <person name="Yu C."/>
            <person name="Diao Y."/>
            <person name="Lu Q."/>
            <person name="Zhao J."/>
            <person name="Cui S."/>
            <person name="Peng C."/>
            <person name="He B."/>
            <person name="Liu H."/>
        </authorList>
    </citation>
    <scope>NUCLEOTIDE SEQUENCE [LARGE SCALE GENOMIC DNA]</scope>
    <source>
        <strain evidence="4">sdau11-99</strain>
        <strain evidence="2">Sdau11-99</strain>
    </source>
</reference>
<sequence>MEQMGIDSPATSGHHQGPLERTPSDFVVEASGNSNEDDSSMGSVTQKSPVPDWRAELMEHAVVGVIQSAETAGNTEVQQDEPLQVTQAAQHHQSPDVRQHQSPTQLSQQSFPLLQSSSHGIQPTSITQPGPGTWPSHLVYAVTVEVQPRVEHGGSEFIFSMQHNQYNSQSDYPYAIIANCPKIFVSASDAKRYALELFTERLSVDYRYVVQRDWHDLSNEEIRAHGLSEWVCKLFSAVTRNPAALQSSRYCARIPGSWGTIWLGLDNLIPAESLSEFTGPPSIPPAYPRRRDSTLGAYRNRRPAETRRETAAQSSHTPQSSIVSGTASDVSPPRNCRVQAPVYQHTASSRTPPLAIHNQTARRPSAPALPSAPSAAYFMPSSPDNPAALTNPQPGIGYLYQQHHRNRSRGVDNVQTRGRNISRYEFGRRDRYGERVTRIFPREIAKSPQSATRYQASPNPATSPLISAFGTTTSTAAHYTSEWTKSLPFFTGQAPPNGRSVSGSPGQNFGVSNSPPTMGGRPMSHPNHYPSFGGRLQASPHQSPPRDRRSSMFSQYSQQPPLPHQPQSHFYGLPDVDFGLDPPQGELTPGANGYFCGLDTLDTAGDKPSSRLGQNVLLVGYEGGLDVLDVRAQHMNVLGRVEGLRGAVIGAKIVQWSGGADPCADDRPLVALVIHGPLLDGVKDTRHSSGSSSGACTDENEGSSSPPTRPASALGDTNLADVTNYQTTVEIWSLKKGTHVATLYKAPPVPVTTPLDSPMFQAPAPVGDLRIDAKGKFVVLASGCSGEVFIFAPKKDEAHPETFRCIGKVWTTVQPREHTPTPSSSSSTELNNLDAESPVSFCNPLFSLSERWIAVPPGMSTHAPPPPPSVNCQVDAPEDSFFKNASREVAQQAMKGMQWAASTGMQAWKNYWSNKPASEQPPNGNMPMDNQGQAYFPPTHGHNQSSPQSSNESPLVSIFDMQRMAEVDSSRSRSTPQPLTTFQAPLGCSFLSFSPSGLMLMTFSKKGDNQFVWDLNCMHHTSSRGTRGNRSSQSHVRQVAKFTRMTVANIVDVAWSAPSARRLAILTDKGTVHMYPMPASAFQWPPPRRVRKPNEQTKKETPEEAPAKGSGIIGSAAQNITGKAKPFFSSVRNRGGSVGSGFSLSNLSMTPAVGAKGGKAVAAGLGKSIGGAASNLKHAGDNKLHLPVLINGANPSSVSWLVNPKHRDPRIALVSGGVLTIHKVNFKEVRSKNGRPQTRITKQKLVEYSLNPIRDSPIAPATLAYLTSKPGEEPAPLPGMGRSGDSYWTPKAPAVGHGKVKGMMSHPLATAEIETNTPYQPFHTDRRIDIFINDAPQNGQDDQETEEQDILSIETMHHVDDNGAWAFGIDLPSVKVTLPSSHAYDDDPISDELLGLDVNGNGPGPGGAAGMVSDFALREGDEEVEQVVVTTRRRRIKRKEMEDGAEAEEGFFEDDCEVWDFAGDRV</sequence>
<evidence type="ECO:0000313" key="2">
    <source>
        <dbReference type="EMBL" id="KAF4301699.1"/>
    </source>
</evidence>
<dbReference type="InterPro" id="IPR036322">
    <property type="entry name" value="WD40_repeat_dom_sf"/>
</dbReference>
<feature type="compositionally biased region" description="Polar residues" evidence="1">
    <location>
        <begin position="313"/>
        <end position="329"/>
    </location>
</feature>
<feature type="compositionally biased region" description="Low complexity" evidence="1">
    <location>
        <begin position="943"/>
        <end position="953"/>
    </location>
</feature>
<evidence type="ECO:0000256" key="1">
    <source>
        <dbReference type="SAM" id="MobiDB-lite"/>
    </source>
</evidence>
<keyword evidence="4" id="KW-1185">Reference proteome</keyword>
<dbReference type="Proteomes" id="UP000572817">
    <property type="component" value="Unassembled WGS sequence"/>
</dbReference>
<dbReference type="InterPro" id="IPR045142">
    <property type="entry name" value="BCAS3-like"/>
</dbReference>
<proteinExistence type="predicted"/>
<feature type="compositionally biased region" description="Polar residues" evidence="1">
    <location>
        <begin position="499"/>
        <end position="516"/>
    </location>
</feature>
<evidence type="ECO:0000313" key="4">
    <source>
        <dbReference type="Proteomes" id="UP000572817"/>
    </source>
</evidence>
<dbReference type="GO" id="GO:0006914">
    <property type="term" value="P:autophagy"/>
    <property type="evidence" value="ECO:0007669"/>
    <property type="project" value="InterPro"/>
</dbReference>
<feature type="region of interest" description="Disordered" evidence="1">
    <location>
        <begin position="1"/>
        <end position="48"/>
    </location>
</feature>
<feature type="region of interest" description="Disordered" evidence="1">
    <location>
        <begin position="683"/>
        <end position="717"/>
    </location>
</feature>
<feature type="compositionally biased region" description="Polar residues" evidence="1">
    <location>
        <begin position="119"/>
        <end position="130"/>
    </location>
</feature>
<dbReference type="PANTHER" id="PTHR13268">
    <property type="entry name" value="BREAST CARCINOMA AMPLIFIED SEQUENCE 3"/>
    <property type="match status" value="1"/>
</dbReference>
<dbReference type="GO" id="GO:0042594">
    <property type="term" value="P:response to starvation"/>
    <property type="evidence" value="ECO:0007669"/>
    <property type="project" value="TreeGrafter"/>
</dbReference>
<feature type="region of interest" description="Disordered" evidence="1">
    <location>
        <begin position="490"/>
        <end position="570"/>
    </location>
</feature>
<dbReference type="SUPFAM" id="SSF50978">
    <property type="entry name" value="WD40 repeat-like"/>
    <property type="match status" value="1"/>
</dbReference>
<feature type="compositionally biased region" description="Polar residues" evidence="1">
    <location>
        <begin position="913"/>
        <end position="933"/>
    </location>
</feature>
<evidence type="ECO:0000313" key="3">
    <source>
        <dbReference type="EMBL" id="KAF4305167.1"/>
    </source>
</evidence>
<gene>
    <name evidence="3" type="ORF">GTA08_BOTSDO06251</name>
    <name evidence="2" type="ORF">GTA08_BOTSDO10247</name>
</gene>
<organism evidence="2 4">
    <name type="scientific">Botryosphaeria dothidea</name>
    <dbReference type="NCBI Taxonomy" id="55169"/>
    <lineage>
        <taxon>Eukaryota</taxon>
        <taxon>Fungi</taxon>
        <taxon>Dikarya</taxon>
        <taxon>Ascomycota</taxon>
        <taxon>Pezizomycotina</taxon>
        <taxon>Dothideomycetes</taxon>
        <taxon>Dothideomycetes incertae sedis</taxon>
        <taxon>Botryosphaeriales</taxon>
        <taxon>Botryosphaeriaceae</taxon>
        <taxon>Botryosphaeria</taxon>
    </lineage>
</organism>
<protein>
    <recommendedName>
        <fullName evidence="5">BCAS3 domain-containing protein</fullName>
    </recommendedName>
</protein>
<evidence type="ECO:0008006" key="5">
    <source>
        <dbReference type="Google" id="ProtNLM"/>
    </source>
</evidence>
<feature type="region of interest" description="Disordered" evidence="1">
    <location>
        <begin position="913"/>
        <end position="953"/>
    </location>
</feature>
<comment type="caution">
    <text evidence="2">The sequence shown here is derived from an EMBL/GenBank/DDBJ whole genome shotgun (WGS) entry which is preliminary data.</text>
</comment>
<name>A0A8H4IK23_9PEZI</name>
<feature type="region of interest" description="Disordered" evidence="1">
    <location>
        <begin position="83"/>
        <end position="130"/>
    </location>
</feature>
<dbReference type="EMBL" id="WWBZ02000073">
    <property type="protein sequence ID" value="KAF4301699.1"/>
    <property type="molecule type" value="Genomic_DNA"/>
</dbReference>
<feature type="compositionally biased region" description="Basic and acidic residues" evidence="1">
    <location>
        <begin position="1092"/>
        <end position="1106"/>
    </location>
</feature>
<dbReference type="GO" id="GO:0005737">
    <property type="term" value="C:cytoplasm"/>
    <property type="evidence" value="ECO:0007669"/>
    <property type="project" value="TreeGrafter"/>
</dbReference>
<feature type="compositionally biased region" description="Low complexity" evidence="1">
    <location>
        <begin position="101"/>
        <end position="118"/>
    </location>
</feature>
<dbReference type="EMBL" id="WWBZ02000040">
    <property type="protein sequence ID" value="KAF4305167.1"/>
    <property type="molecule type" value="Genomic_DNA"/>
</dbReference>
<dbReference type="OrthoDB" id="3938623at2759"/>
<feature type="region of interest" description="Disordered" evidence="1">
    <location>
        <begin position="279"/>
        <end position="335"/>
    </location>
</feature>
<dbReference type="PANTHER" id="PTHR13268:SF0">
    <property type="entry name" value="BCAS3 MICROTUBULE ASSOCIATED CELL MIGRATION FACTOR"/>
    <property type="match status" value="1"/>
</dbReference>